<evidence type="ECO:0000313" key="2">
    <source>
        <dbReference type="Proteomes" id="UP001152651"/>
    </source>
</evidence>
<comment type="caution">
    <text evidence="1">The sequence shown here is derived from an EMBL/GenBank/DDBJ whole genome shotgun (WGS) entry which is preliminary data.</text>
</comment>
<reference evidence="1" key="1">
    <citation type="submission" date="2022-05" db="EMBL/GenBank/DDBJ databases">
        <authorList>
            <person name="Blom J."/>
        </authorList>
    </citation>
    <scope>NUCLEOTIDE SEQUENCE</scope>
    <source>
        <strain evidence="1">Type strain: CPO20170097</strain>
    </source>
</reference>
<sequence>MSIQHDEKGQIVIGEAALALALSEREISLNTLIMQLSRMEAGCVTNERIQSIVKARNWLMSFEHPQDAAACLPYLNS</sequence>
<keyword evidence="2" id="KW-1185">Reference proteome</keyword>
<dbReference type="Proteomes" id="UP001152651">
    <property type="component" value="Unassembled WGS sequence"/>
</dbReference>
<accession>A0ABM9F882</accession>
<dbReference type="RefSeq" id="WP_253897691.1">
    <property type="nucleotide sequence ID" value="NZ_CALSBS010000006.1"/>
</dbReference>
<gene>
    <name evidence="1" type="ORF">FBBNIHIM_09285</name>
</gene>
<name>A0ABM9F882_9ENTR</name>
<proteinExistence type="predicted"/>
<dbReference type="EMBL" id="CALSBS010000006">
    <property type="protein sequence ID" value="CAH6637006.1"/>
    <property type="molecule type" value="Genomic_DNA"/>
</dbReference>
<evidence type="ECO:0000313" key="1">
    <source>
        <dbReference type="EMBL" id="CAH6637006.1"/>
    </source>
</evidence>
<protein>
    <submittedName>
        <fullName evidence="1">Uncharacterized protein</fullName>
    </submittedName>
</protein>
<organism evidence="1 2">
    <name type="scientific">Pseudocitrobacter vendiensis</name>
    <dbReference type="NCBI Taxonomy" id="2488306"/>
    <lineage>
        <taxon>Bacteria</taxon>
        <taxon>Pseudomonadati</taxon>
        <taxon>Pseudomonadota</taxon>
        <taxon>Gammaproteobacteria</taxon>
        <taxon>Enterobacterales</taxon>
        <taxon>Enterobacteriaceae</taxon>
        <taxon>Pseudocitrobacter</taxon>
    </lineage>
</organism>